<reference evidence="8" key="3">
    <citation type="submission" date="2015-02" db="EMBL/GenBank/DDBJ databases">
        <title>Genome analysis of three genomes within the thermophilic hydrogenogenic bacterial species Caldanaerobacter subterraneus.</title>
        <authorList>
            <person name="Sant'Anna F.H."/>
            <person name="Lebedinsky A."/>
            <person name="Sokolova T."/>
            <person name="Robb F.T."/>
            <person name="Gonzalez J.M."/>
        </authorList>
    </citation>
    <scope>NUCLEOTIDE SEQUENCE [LARGE SCALE GENOMIC DNA]</scope>
    <source>
        <strain evidence="8">DSM 12653</strain>
    </source>
</reference>
<comment type="caution">
    <text evidence="5">Lacks conserved residue(s) required for the propagation of feature annotation.</text>
</comment>
<comment type="similarity">
    <text evidence="5">Belongs to the class I-like SAM-binding methyltransferase superfamily. rRNA adenine N(6)-methyltransferase family.</text>
</comment>
<dbReference type="GO" id="GO:0005829">
    <property type="term" value="C:cytosol"/>
    <property type="evidence" value="ECO:0007669"/>
    <property type="project" value="TreeGrafter"/>
</dbReference>
<feature type="domain" description="Ribosomal RNA adenine methylase transferase N-terminal" evidence="6">
    <location>
        <begin position="3"/>
        <end position="152"/>
    </location>
</feature>
<accession>A0A0F5PR07</accession>
<dbReference type="InterPro" id="IPR001737">
    <property type="entry name" value="KsgA/Erm"/>
</dbReference>
<keyword evidence="2 5" id="KW-0808">Transferase</keyword>
<keyword evidence="3 5" id="KW-0949">S-adenosyl-L-methionine</keyword>
<keyword evidence="4 5" id="KW-0694">RNA-binding</keyword>
<evidence type="ECO:0000256" key="1">
    <source>
        <dbReference type="ARBA" id="ARBA00022603"/>
    </source>
</evidence>
<dbReference type="InterPro" id="IPR029063">
    <property type="entry name" value="SAM-dependent_MTases_sf"/>
</dbReference>
<dbReference type="AlphaFoldDB" id="A0A0F5PR07"/>
<dbReference type="GO" id="GO:0003723">
    <property type="term" value="F:RNA binding"/>
    <property type="evidence" value="ECO:0007669"/>
    <property type="project" value="UniProtKB-UniRule"/>
</dbReference>
<evidence type="ECO:0000313" key="8">
    <source>
        <dbReference type="Proteomes" id="UP000010146"/>
    </source>
</evidence>
<dbReference type="SMART" id="SM00650">
    <property type="entry name" value="rADc"/>
    <property type="match status" value="1"/>
</dbReference>
<feature type="binding site" evidence="5">
    <location>
        <position position="19"/>
    </location>
    <ligand>
        <name>S-adenosyl-L-methionine</name>
        <dbReference type="ChEBI" id="CHEBI:59789"/>
    </ligand>
</feature>
<evidence type="ECO:0000259" key="6">
    <source>
        <dbReference type="SMART" id="SM00650"/>
    </source>
</evidence>
<evidence type="ECO:0000313" key="7">
    <source>
        <dbReference type="EMBL" id="KKC30841.1"/>
    </source>
</evidence>
<feature type="binding site" evidence="5">
    <location>
        <position position="44"/>
    </location>
    <ligand>
        <name>S-adenosyl-L-methionine</name>
        <dbReference type="ChEBI" id="CHEBI:59789"/>
    </ligand>
</feature>
<gene>
    <name evidence="7" type="ORF">CDSM653_00091</name>
</gene>
<sequence length="165" mass="18819">MGGRQRIFPKSVKKVVSFEIDKELFEMSRENSKIYKNVVIINEDIPEVDLFEIAQEQFVGNSFKVVANLPYYTTSPIIMKMLHRNLLKVMTVLVQKEVGARICALPGTKDFGMLPVFVKFKAKPEILLNLPPKVFAPPPKVESSLLKLKVYHKPLVEVTSRKALF</sequence>
<dbReference type="PANTHER" id="PTHR11727:SF7">
    <property type="entry name" value="DIMETHYLADENOSINE TRANSFERASE-RELATED"/>
    <property type="match status" value="1"/>
</dbReference>
<name>A0A0F5PR07_9THEO</name>
<evidence type="ECO:0000256" key="2">
    <source>
        <dbReference type="ARBA" id="ARBA00022679"/>
    </source>
</evidence>
<feature type="binding site" evidence="5">
    <location>
        <position position="1"/>
    </location>
    <ligand>
        <name>S-adenosyl-L-methionine</name>
        <dbReference type="ChEBI" id="CHEBI:59789"/>
    </ligand>
</feature>
<feature type="binding site" evidence="5">
    <location>
        <position position="68"/>
    </location>
    <ligand>
        <name>S-adenosyl-L-methionine</name>
        <dbReference type="ChEBI" id="CHEBI:59789"/>
    </ligand>
</feature>
<reference evidence="7 8" key="1">
    <citation type="submission" date="2008-07" db="EMBL/GenBank/DDBJ databases">
        <authorList>
            <person name="Gonzalez J."/>
            <person name="Sokolova T."/>
            <person name="Ferriera S."/>
            <person name="Johnson J."/>
            <person name="Kravitz S."/>
            <person name="Beeson K."/>
            <person name="Sutton G."/>
            <person name="Rogers Y.-H."/>
            <person name="Friedman R."/>
            <person name="Frazier M."/>
            <person name="Venter J.C."/>
        </authorList>
    </citation>
    <scope>NUCLEOTIDE SEQUENCE [LARGE SCALE GENOMIC DNA]</scope>
    <source>
        <strain evidence="7 8">DSM 12653</strain>
    </source>
</reference>
<keyword evidence="1 5" id="KW-0489">Methyltransferase</keyword>
<dbReference type="EMBL" id="ABXP02000017">
    <property type="protein sequence ID" value="KKC30841.1"/>
    <property type="molecule type" value="Genomic_DNA"/>
</dbReference>
<protein>
    <submittedName>
        <fullName evidence="7">Dimethyladenosine transferase (RRNA methylation)</fullName>
    </submittedName>
</protein>
<dbReference type="Gene3D" id="3.40.50.150">
    <property type="entry name" value="Vaccinia Virus protein VP39"/>
    <property type="match status" value="1"/>
</dbReference>
<dbReference type="Proteomes" id="UP000010146">
    <property type="component" value="Unassembled WGS sequence"/>
</dbReference>
<proteinExistence type="inferred from homology"/>
<dbReference type="PANTHER" id="PTHR11727">
    <property type="entry name" value="DIMETHYLADENOSINE TRANSFERASE"/>
    <property type="match status" value="1"/>
</dbReference>
<reference evidence="7 8" key="2">
    <citation type="journal article" date="2015" name="BMC Genomics">
        <title>Analysis of three genomes within the thermophilic bacterial species Caldanaerobacter subterraneus with a focus on carbon monoxide dehydrogenase evolution and hydrolase diversity.</title>
        <authorList>
            <person name="Sant'Anna F.H."/>
            <person name="Lebedinsky A.V."/>
            <person name="Sokolova T.G."/>
            <person name="Robb F.T."/>
            <person name="Gonzalez J.M."/>
        </authorList>
    </citation>
    <scope>NUCLEOTIDE SEQUENCE [LARGE SCALE GENOMIC DNA]</scope>
    <source>
        <strain evidence="7 8">DSM 12653</strain>
    </source>
</reference>
<dbReference type="PROSITE" id="PS51689">
    <property type="entry name" value="SAM_RNA_A_N6_MT"/>
    <property type="match status" value="1"/>
</dbReference>
<evidence type="ECO:0000256" key="3">
    <source>
        <dbReference type="ARBA" id="ARBA00022691"/>
    </source>
</evidence>
<evidence type="ECO:0000256" key="4">
    <source>
        <dbReference type="ARBA" id="ARBA00022884"/>
    </source>
</evidence>
<organism evidence="7 8">
    <name type="scientific">Caldanaerobacter subterraneus subsp. pacificus DSM 12653</name>
    <dbReference type="NCBI Taxonomy" id="391606"/>
    <lineage>
        <taxon>Bacteria</taxon>
        <taxon>Bacillati</taxon>
        <taxon>Bacillota</taxon>
        <taxon>Clostridia</taxon>
        <taxon>Thermoanaerobacterales</taxon>
        <taxon>Thermoanaerobacteraceae</taxon>
        <taxon>Caldanaerobacter</taxon>
    </lineage>
</organism>
<dbReference type="Pfam" id="PF00398">
    <property type="entry name" value="RrnaAD"/>
    <property type="match status" value="1"/>
</dbReference>
<evidence type="ECO:0000256" key="5">
    <source>
        <dbReference type="PROSITE-ProRule" id="PRU01026"/>
    </source>
</evidence>
<comment type="caution">
    <text evidence="7">The sequence shown here is derived from an EMBL/GenBank/DDBJ whole genome shotgun (WGS) entry which is preliminary data.</text>
</comment>
<dbReference type="GO" id="GO:0000179">
    <property type="term" value="F:rRNA (adenine-N6,N6-)-dimethyltransferase activity"/>
    <property type="evidence" value="ECO:0007669"/>
    <property type="project" value="UniProtKB-UniRule"/>
</dbReference>
<dbReference type="InterPro" id="IPR020598">
    <property type="entry name" value="rRNA_Ade_methylase_Trfase_N"/>
</dbReference>
<dbReference type="SUPFAM" id="SSF53335">
    <property type="entry name" value="S-adenosyl-L-methionine-dependent methyltransferases"/>
    <property type="match status" value="1"/>
</dbReference>
<dbReference type="RefSeq" id="WP_236727616.1">
    <property type="nucleotide sequence ID" value="NZ_ABXP02000017.1"/>
</dbReference>